<reference evidence="1 2" key="1">
    <citation type="journal article" date="2018" name="PLoS Genet.">
        <title>Repeat elements organise 3D genome structure and mediate transcription in the filamentous fungus Epichloe festucae.</title>
        <authorList>
            <person name="Winter D.J."/>
            <person name="Ganley A.R.D."/>
            <person name="Young C.A."/>
            <person name="Liachko I."/>
            <person name="Schardl C.L."/>
            <person name="Dupont P.Y."/>
            <person name="Berry D."/>
            <person name="Ram A."/>
            <person name="Scott B."/>
            <person name="Cox M.P."/>
        </authorList>
    </citation>
    <scope>NUCLEOTIDE SEQUENCE [LARGE SCALE GENOMIC DNA]</scope>
    <source>
        <strain evidence="1 2">Fl1</strain>
    </source>
</reference>
<proteinExistence type="predicted"/>
<keyword evidence="2" id="KW-1185">Reference proteome</keyword>
<dbReference type="Proteomes" id="UP000594364">
    <property type="component" value="Chromosome 5"/>
</dbReference>
<dbReference type="AlphaFoldDB" id="A0A7S9KV53"/>
<protein>
    <submittedName>
        <fullName evidence="1">Uncharacterized protein</fullName>
    </submittedName>
</protein>
<feature type="non-terminal residue" evidence="1">
    <location>
        <position position="202"/>
    </location>
</feature>
<evidence type="ECO:0000313" key="2">
    <source>
        <dbReference type="Proteomes" id="UP000594364"/>
    </source>
</evidence>
<accession>A0A7S9KV53</accession>
<name>A0A7S9KV53_EPIFF</name>
<gene>
    <name evidence="1" type="ORF">C2857_000131</name>
</gene>
<evidence type="ECO:0000313" key="1">
    <source>
        <dbReference type="EMBL" id="QPH09363.1"/>
    </source>
</evidence>
<dbReference type="EMBL" id="CP031389">
    <property type="protein sequence ID" value="QPH09363.1"/>
    <property type="molecule type" value="Genomic_DNA"/>
</dbReference>
<organism evidence="1 2">
    <name type="scientific">Epichloe festucae (strain Fl1)</name>
    <dbReference type="NCBI Taxonomy" id="877507"/>
    <lineage>
        <taxon>Eukaryota</taxon>
        <taxon>Fungi</taxon>
        <taxon>Dikarya</taxon>
        <taxon>Ascomycota</taxon>
        <taxon>Pezizomycotina</taxon>
        <taxon>Sordariomycetes</taxon>
        <taxon>Hypocreomycetidae</taxon>
        <taxon>Hypocreales</taxon>
        <taxon>Clavicipitaceae</taxon>
        <taxon>Epichloe</taxon>
    </lineage>
</organism>
<dbReference type="OrthoDB" id="3259529at2759"/>
<sequence length="202" mass="21938">TWEICVPAQLVADAENLFQSDDTFTRLEPKRPAPASRIHTYSRFGTVGSNHEFVIVPDCDVHMDCCSDIIVRSPRGLLYPSLKAFAQSCIDRRNQLELSDLIDGIDVSEEWGEEHLDLNGVHNVSWALGMQEKDSGSSMPIGWPTLVISAKIAGETAVAFASVGNGKLGYIGGVNAEEGSNAVVLRSNLPKFDAKLSHIQLG</sequence>